<keyword evidence="5" id="KW-0410">Iron transport</keyword>
<evidence type="ECO:0000313" key="22">
    <source>
        <dbReference type="Proteomes" id="UP000029867"/>
    </source>
</evidence>
<evidence type="ECO:0000256" key="9">
    <source>
        <dbReference type="ARBA" id="ARBA00022737"/>
    </source>
</evidence>
<feature type="domain" description="Plastocyanin-like" evidence="19">
    <location>
        <begin position="422"/>
        <end position="526"/>
    </location>
</feature>
<feature type="region of interest" description="Disordered" evidence="15">
    <location>
        <begin position="985"/>
        <end position="1013"/>
    </location>
</feature>
<dbReference type="GO" id="GO:0005507">
    <property type="term" value="F:copper ion binding"/>
    <property type="evidence" value="ECO:0007669"/>
    <property type="project" value="InterPro"/>
</dbReference>
<dbReference type="GO" id="GO:0033573">
    <property type="term" value="C:high-affinity iron permease complex"/>
    <property type="evidence" value="ECO:0007669"/>
    <property type="project" value="TreeGrafter"/>
</dbReference>
<keyword evidence="5" id="KW-0408">Iron</keyword>
<dbReference type="FunFam" id="2.60.40.420:FF:000025">
    <property type="entry name" value="FET5p Multicopper oxidase"/>
    <property type="match status" value="1"/>
</dbReference>
<keyword evidence="5" id="KW-0406">Ion transport</keyword>
<dbReference type="GO" id="GO:0004322">
    <property type="term" value="F:ferroxidase activity"/>
    <property type="evidence" value="ECO:0007669"/>
    <property type="project" value="TreeGrafter"/>
</dbReference>
<keyword evidence="12" id="KW-0186">Copper</keyword>
<comment type="caution">
    <text evidence="21">The sequence shown here is derived from an EMBL/GenBank/DDBJ whole genome shotgun (WGS) entry which is preliminary data.</text>
</comment>
<accession>A0A099P6N5</accession>
<dbReference type="GO" id="GO:0033215">
    <property type="term" value="P:reductive iron assimilation"/>
    <property type="evidence" value="ECO:0007669"/>
    <property type="project" value="TreeGrafter"/>
</dbReference>
<dbReference type="InterPro" id="IPR002355">
    <property type="entry name" value="Cu_oxidase_Cu_BS"/>
</dbReference>
<keyword evidence="14" id="KW-0325">Glycoprotein</keyword>
<comment type="similarity">
    <text evidence="3">Belongs to the multicopper oxidase family.</text>
</comment>
<dbReference type="InterPro" id="IPR027417">
    <property type="entry name" value="P-loop_NTPase"/>
</dbReference>
<dbReference type="SUPFAM" id="SSF52540">
    <property type="entry name" value="P-loop containing nucleoside triphosphate hydrolases"/>
    <property type="match status" value="1"/>
</dbReference>
<comment type="subcellular location">
    <subcellularLocation>
        <location evidence="2">Cell membrane</location>
        <topology evidence="2">Single-pass membrane protein</topology>
    </subcellularLocation>
</comment>
<dbReference type="eggNOG" id="KOG1263">
    <property type="taxonomic scope" value="Eukaryota"/>
</dbReference>
<dbReference type="InterPro" id="IPR033138">
    <property type="entry name" value="Cu_oxidase_CS"/>
</dbReference>
<evidence type="ECO:0000256" key="15">
    <source>
        <dbReference type="SAM" id="MobiDB-lite"/>
    </source>
</evidence>
<keyword evidence="4" id="KW-1003">Cell membrane</keyword>
<dbReference type="Proteomes" id="UP000029867">
    <property type="component" value="Unassembled WGS sequence"/>
</dbReference>
<dbReference type="PROSITE" id="PS00080">
    <property type="entry name" value="MULTICOPPER_OXIDASE2"/>
    <property type="match status" value="1"/>
</dbReference>
<dbReference type="VEuPathDB" id="FungiDB:C5L36_0A01420"/>
<evidence type="ECO:0000259" key="19">
    <source>
        <dbReference type="Pfam" id="PF07732"/>
    </source>
</evidence>
<dbReference type="HOGENOM" id="CLU_297367_0_0_1"/>
<feature type="domain" description="Plastocyanin-like" evidence="17">
    <location>
        <begin position="537"/>
        <end position="681"/>
    </location>
</feature>
<feature type="domain" description="Schlafen group 3-like DNA/RNA helicase" evidence="20">
    <location>
        <begin position="55"/>
        <end position="371"/>
    </location>
</feature>
<reference evidence="22" key="1">
    <citation type="journal article" date="2014" name="Microb. Cell Fact.">
        <title>Exploiting Issatchenkia orientalis SD108 for succinic acid production.</title>
        <authorList>
            <person name="Xiao H."/>
            <person name="Shao Z."/>
            <person name="Jiang Y."/>
            <person name="Dole S."/>
            <person name="Zhao H."/>
        </authorList>
    </citation>
    <scope>NUCLEOTIDE SEQUENCE [LARGE SCALE GENOMIC DNA]</scope>
    <source>
        <strain evidence="22">SD108</strain>
    </source>
</reference>
<keyword evidence="5" id="KW-0813">Transport</keyword>
<dbReference type="AlphaFoldDB" id="A0A099P6N5"/>
<evidence type="ECO:0000256" key="12">
    <source>
        <dbReference type="ARBA" id="ARBA00023008"/>
    </source>
</evidence>
<dbReference type="CDD" id="cd13877">
    <property type="entry name" value="CuRO_2_Fet3p_like"/>
    <property type="match status" value="1"/>
</dbReference>
<dbReference type="InterPro" id="IPR018647">
    <property type="entry name" value="SLFN_3-like_DNA/RNA_helicase"/>
</dbReference>
<dbReference type="VEuPathDB" id="FungiDB:C5L36_0A01410"/>
<evidence type="ECO:0000256" key="8">
    <source>
        <dbReference type="ARBA" id="ARBA00022729"/>
    </source>
</evidence>
<dbReference type="EMBL" id="JQFK01000005">
    <property type="protein sequence ID" value="KGK39877.1"/>
    <property type="molecule type" value="Genomic_DNA"/>
</dbReference>
<dbReference type="InterPro" id="IPR001117">
    <property type="entry name" value="Cu-oxidase_2nd"/>
</dbReference>
<dbReference type="InterPro" id="IPR045087">
    <property type="entry name" value="Cu-oxidase_fam"/>
</dbReference>
<dbReference type="Pfam" id="PF09848">
    <property type="entry name" value="SLFN-g3_helicase"/>
    <property type="match status" value="1"/>
</dbReference>
<evidence type="ECO:0000256" key="7">
    <source>
        <dbReference type="ARBA" id="ARBA00022723"/>
    </source>
</evidence>
<keyword evidence="13 16" id="KW-0472">Membrane</keyword>
<keyword evidence="9" id="KW-0677">Repeat</keyword>
<dbReference type="Pfam" id="PF07731">
    <property type="entry name" value="Cu-oxidase_2"/>
    <property type="match status" value="1"/>
</dbReference>
<evidence type="ECO:0000259" key="18">
    <source>
        <dbReference type="Pfam" id="PF07731"/>
    </source>
</evidence>
<evidence type="ECO:0000256" key="13">
    <source>
        <dbReference type="ARBA" id="ARBA00023136"/>
    </source>
</evidence>
<evidence type="ECO:0000256" key="6">
    <source>
        <dbReference type="ARBA" id="ARBA00022692"/>
    </source>
</evidence>
<keyword evidence="8" id="KW-0732">Signal</keyword>
<name>A0A099P6N5_PICKU</name>
<dbReference type="Gene3D" id="3.40.50.300">
    <property type="entry name" value="P-loop containing nucleotide triphosphate hydrolases"/>
    <property type="match status" value="1"/>
</dbReference>
<dbReference type="CDD" id="cd13899">
    <property type="entry name" value="CuRO_3_Fet3p"/>
    <property type="match status" value="1"/>
</dbReference>
<evidence type="ECO:0008006" key="23">
    <source>
        <dbReference type="Google" id="ProtNLM"/>
    </source>
</evidence>
<feature type="transmembrane region" description="Helical" evidence="16">
    <location>
        <begin position="937"/>
        <end position="959"/>
    </location>
</feature>
<dbReference type="InterPro" id="IPR011707">
    <property type="entry name" value="Cu-oxidase-like_N"/>
</dbReference>
<evidence type="ECO:0000256" key="2">
    <source>
        <dbReference type="ARBA" id="ARBA00004162"/>
    </source>
</evidence>
<proteinExistence type="inferred from homology"/>
<evidence type="ECO:0000256" key="10">
    <source>
        <dbReference type="ARBA" id="ARBA00022989"/>
    </source>
</evidence>
<evidence type="ECO:0000259" key="20">
    <source>
        <dbReference type="Pfam" id="PF09848"/>
    </source>
</evidence>
<evidence type="ECO:0000256" key="4">
    <source>
        <dbReference type="ARBA" id="ARBA00022475"/>
    </source>
</evidence>
<dbReference type="CDD" id="cd13851">
    <property type="entry name" value="CuRO_1_Fet3p"/>
    <property type="match status" value="1"/>
</dbReference>
<dbReference type="Gene3D" id="2.60.40.420">
    <property type="entry name" value="Cupredoxins - blue copper proteins"/>
    <property type="match status" value="3"/>
</dbReference>
<evidence type="ECO:0000256" key="14">
    <source>
        <dbReference type="ARBA" id="ARBA00023180"/>
    </source>
</evidence>
<evidence type="ECO:0000256" key="1">
    <source>
        <dbReference type="ARBA" id="ARBA00001935"/>
    </source>
</evidence>
<protein>
    <recommendedName>
        <fullName evidence="23">Iron transport multicopper oxidase FET3</fullName>
    </recommendedName>
</protein>
<feature type="domain" description="Plastocyanin-like" evidence="18">
    <location>
        <begin position="743"/>
        <end position="882"/>
    </location>
</feature>
<evidence type="ECO:0000256" key="3">
    <source>
        <dbReference type="ARBA" id="ARBA00010609"/>
    </source>
</evidence>
<dbReference type="InterPro" id="IPR011706">
    <property type="entry name" value="Cu-oxidase_C"/>
</dbReference>
<keyword evidence="11" id="KW-0560">Oxidoreductase</keyword>
<keyword evidence="10 16" id="KW-1133">Transmembrane helix</keyword>
<organism evidence="21 22">
    <name type="scientific">Pichia kudriavzevii</name>
    <name type="common">Yeast</name>
    <name type="synonym">Issatchenkia orientalis</name>
    <dbReference type="NCBI Taxonomy" id="4909"/>
    <lineage>
        <taxon>Eukaryota</taxon>
        <taxon>Fungi</taxon>
        <taxon>Dikarya</taxon>
        <taxon>Ascomycota</taxon>
        <taxon>Saccharomycotina</taxon>
        <taxon>Pichiomycetes</taxon>
        <taxon>Pichiales</taxon>
        <taxon>Pichiaceae</taxon>
        <taxon>Pichia</taxon>
    </lineage>
</organism>
<keyword evidence="7" id="KW-0479">Metal-binding</keyword>
<dbReference type="FunFam" id="2.60.40.420:FF:000024">
    <property type="entry name" value="FET5p Multicopper oxidase"/>
    <property type="match status" value="1"/>
</dbReference>
<keyword evidence="6 16" id="KW-0812">Transmembrane</keyword>
<dbReference type="PANTHER" id="PTHR11709">
    <property type="entry name" value="MULTI-COPPER OXIDASE"/>
    <property type="match status" value="1"/>
</dbReference>
<dbReference type="InterPro" id="IPR044130">
    <property type="entry name" value="CuRO_2_Fet3-like"/>
</dbReference>
<evidence type="ECO:0000256" key="16">
    <source>
        <dbReference type="SAM" id="Phobius"/>
    </source>
</evidence>
<evidence type="ECO:0000256" key="11">
    <source>
        <dbReference type="ARBA" id="ARBA00023002"/>
    </source>
</evidence>
<evidence type="ECO:0000256" key="5">
    <source>
        <dbReference type="ARBA" id="ARBA00022496"/>
    </source>
</evidence>
<dbReference type="Pfam" id="PF00394">
    <property type="entry name" value="Cu-oxidase"/>
    <property type="match status" value="1"/>
</dbReference>
<gene>
    <name evidence="21" type="ORF">JL09_g929</name>
</gene>
<evidence type="ECO:0000259" key="17">
    <source>
        <dbReference type="Pfam" id="PF00394"/>
    </source>
</evidence>
<dbReference type="SUPFAM" id="SSF49503">
    <property type="entry name" value="Cupredoxins"/>
    <property type="match status" value="3"/>
</dbReference>
<evidence type="ECO:0000313" key="21">
    <source>
        <dbReference type="EMBL" id="KGK39877.1"/>
    </source>
</evidence>
<dbReference type="Pfam" id="PF07732">
    <property type="entry name" value="Cu-oxidase_3"/>
    <property type="match status" value="1"/>
</dbReference>
<dbReference type="PANTHER" id="PTHR11709:SF361">
    <property type="entry name" value="IRON TRANSPORT MULTICOPPER OXIDASE FET3"/>
    <property type="match status" value="1"/>
</dbReference>
<sequence>MKRGNEDDIYKEHQGEYIDRLCEVSLSEEQEKVRDVIIDFCKQTLVGYQDGDKAKVFIVEGGAGTGKSVVMNTVFNEMQRLTRQVKVDGLKDEDHYLLVNHPEMIRLYLRISKRYPYLRKGDVDRPTSFVNRADKKGKAGVVIVDEAHLLATCKNSWKGWRYENHLIEILKRAKAVVLVYDHRQCLRTDQWWDKDTMTQLLTSEGIEYSKAELKVQWRMQSEAVCEWARKFCYEKVQGWPVKEAKEAGFDFRYFDNAQKMYEKIVEMDKRCGSSRIISTYDSPYRISGGKTYYVDGRGGFHQPWDKYVGGPDVPPWSVRDTIHEVGSCYTVQGIDLEYAGVIVGKSVVVVENPDKSMHIEVDVSQYCDNAGRISAIYEKTNMKFLSSLAIAGLASTVFAKEHYYHWNVTYVSGNPDGLLEVDDIVGCNGEYPWPEIRVEKGDRVVVEVYNGLDNANTSVHFHGLFQHGTNQYDGVPGLTQCQIVPGQTLIYNFTVPDQVGTYWYHSHSNGQYMDGMRGAFIIEDPDDPYKANYTQEKTIALAEWYHDNIFTLTESFLDLYNPTGAEPIPQNLLMNHFMNATIEVEPDTDYLFRIINMGGFVSQYFWIEDHDMTVIAVDGVYVKPNTTDMIYITAAQRYDVLVHTKNQTTKNFAIMQKFDDTMLDVIPDELLLNVTNNLQYNKDADWPEESIVEELDFLDDFWLTPLEDYENYDSYDHQITIDVVMDNLLNGVNYAFFNNITYVAPKVNTLGTVLSANTSELALNSEIYGSNTHAIVLQKDEIVEVVLNNNDTGKHPFHLHGHVFEVYQRGPDYGDEDEPVPYNESAPYTPREKSLFRDTLYVNPQSHFVIRFKADNPGVWFFHCHIDWHLLQGLALTFVEDPVGIREKEADLGETWKETCEACGGYTGNAANNTDFLDLHGENVQPKDLPAGFTARGIVALVFSCVAGVLGCVTIFIYGMADIPNIEERVVKDLNIDERQLLAEFDEDEDEAVSSTGSTDPKFPDTVTHTLEK</sequence>
<comment type="cofactor">
    <cofactor evidence="1">
        <name>Cu cation</name>
        <dbReference type="ChEBI" id="CHEBI:23378"/>
    </cofactor>
</comment>
<dbReference type="GO" id="GO:0010106">
    <property type="term" value="P:cellular response to iron ion starvation"/>
    <property type="evidence" value="ECO:0007669"/>
    <property type="project" value="TreeGrafter"/>
</dbReference>
<dbReference type="InterPro" id="IPR008972">
    <property type="entry name" value="Cupredoxin"/>
</dbReference>
<dbReference type="PROSITE" id="PS00079">
    <property type="entry name" value="MULTICOPPER_OXIDASE1"/>
    <property type="match status" value="2"/>
</dbReference>